<proteinExistence type="predicted"/>
<comment type="caution">
    <text evidence="2">The sequence shown here is derived from an EMBL/GenBank/DDBJ whole genome shotgun (WGS) entry which is preliminary data.</text>
</comment>
<organism evidence="2 3">
    <name type="scientific">Tannerella sp. oral taxon BU063 isolate Cell 1/3</name>
    <dbReference type="NCBI Taxonomy" id="1411022"/>
    <lineage>
        <taxon>Bacteria</taxon>
        <taxon>Pseudomonadati</taxon>
        <taxon>Bacteroidota</taxon>
        <taxon>Bacteroidia</taxon>
        <taxon>Bacteroidales</taxon>
        <taxon>Tannerellaceae</taxon>
        <taxon>Tannerella</taxon>
    </lineage>
</organism>
<dbReference type="Proteomes" id="UP000034982">
    <property type="component" value="Unassembled WGS sequence"/>
</dbReference>
<feature type="transmembrane region" description="Helical" evidence="1">
    <location>
        <begin position="12"/>
        <end position="32"/>
    </location>
</feature>
<accession>W2CU79</accession>
<sequence length="255" mass="28762">MAQNNKRLLVWWQEVGIVLGAILLLGGGYYLYQLYQQKQLLDKVGSGDTMYTFMDKKTYVYEEPDTSIFGGFADLDEFYPITVLGTSDDDKFYKVIATDSDGNVREGYILKSRLISYNEMEHLQRLIKSLDEYDSSGLSSLAGVRLGFLTAIRSYSTKLSEIYCFLHDIQDDTFYFGFALDEGDYIVFSSKLRGESTTIEVERVESIPDRCYPSGLMLGGDGKVHVDWGYPSVGALDWMLAADSAAVEYSDYTTP</sequence>
<keyword evidence="1" id="KW-0472">Membrane</keyword>
<name>W2CU79_9BACT</name>
<evidence type="ECO:0000256" key="1">
    <source>
        <dbReference type="SAM" id="Phobius"/>
    </source>
</evidence>
<keyword evidence="1" id="KW-0812">Transmembrane</keyword>
<reference evidence="2 3" key="1">
    <citation type="submission" date="2013-11" db="EMBL/GenBank/DDBJ databases">
        <title>Single cell genomics of uncultured Tannerella BU063 (oral taxon 286).</title>
        <authorList>
            <person name="Beall C.J."/>
            <person name="Campbell A.G."/>
            <person name="Griffen A.L."/>
            <person name="Podar M."/>
            <person name="Leys E.J."/>
        </authorList>
    </citation>
    <scope>NUCLEOTIDE SEQUENCE [LARGE SCALE GENOMIC DNA]</scope>
    <source>
        <strain evidence="2">Cell 1/3</strain>
    </source>
</reference>
<protein>
    <submittedName>
        <fullName evidence="2">Uncharacterized protein</fullName>
    </submittedName>
</protein>
<dbReference type="EMBL" id="AYYE01000362">
    <property type="protein sequence ID" value="ETK10769.1"/>
    <property type="molecule type" value="Genomic_DNA"/>
</dbReference>
<dbReference type="AlphaFoldDB" id="W2CU79"/>
<evidence type="ECO:0000313" key="2">
    <source>
        <dbReference type="EMBL" id="ETK10769.1"/>
    </source>
</evidence>
<keyword evidence="1" id="KW-1133">Transmembrane helix</keyword>
<evidence type="ECO:0000313" key="3">
    <source>
        <dbReference type="Proteomes" id="UP000034982"/>
    </source>
</evidence>
<gene>
    <name evidence="2" type="ORF">T230_01765</name>
</gene>